<evidence type="ECO:0000313" key="3">
    <source>
        <dbReference type="Proteomes" id="UP000586827"/>
    </source>
</evidence>
<dbReference type="Proteomes" id="UP000586827">
    <property type="component" value="Unassembled WGS sequence"/>
</dbReference>
<sequence>MMSVLGDVREQLRTIGQLQQERARLTATASVRNKRVTVTVNADGVVIETKFSSDIDDLGYGEIARAVTEAAKQAAAEVARRGSELLAPLQDQRSRLPKLSDLIEDMPDFASQIPTPPTVPTSPPTGDDSTNSAAAQAEPDEGATPALEFSDVESHDHERKPAHGVTESSW</sequence>
<dbReference type="AlphaFoldDB" id="A0A849C2S0"/>
<feature type="compositionally biased region" description="Pro residues" evidence="1">
    <location>
        <begin position="114"/>
        <end position="123"/>
    </location>
</feature>
<proteinExistence type="predicted"/>
<evidence type="ECO:0000256" key="1">
    <source>
        <dbReference type="SAM" id="MobiDB-lite"/>
    </source>
</evidence>
<dbReference type="InterPro" id="IPR036894">
    <property type="entry name" value="YbaB-like_sf"/>
</dbReference>
<dbReference type="EMBL" id="JABELX010000006">
    <property type="protein sequence ID" value="NNH71856.1"/>
    <property type="molecule type" value="Genomic_DNA"/>
</dbReference>
<dbReference type="Gene3D" id="3.30.1310.10">
    <property type="entry name" value="Nucleoid-associated protein YbaB-like domain"/>
    <property type="match status" value="1"/>
</dbReference>
<gene>
    <name evidence="2" type="ORF">HLB23_18660</name>
</gene>
<dbReference type="InterPro" id="IPR004401">
    <property type="entry name" value="YbaB/EbfC"/>
</dbReference>
<feature type="compositionally biased region" description="Basic and acidic residues" evidence="1">
    <location>
        <begin position="152"/>
        <end position="161"/>
    </location>
</feature>
<dbReference type="GO" id="GO:0003677">
    <property type="term" value="F:DNA binding"/>
    <property type="evidence" value="ECO:0007669"/>
    <property type="project" value="InterPro"/>
</dbReference>
<dbReference type="Pfam" id="PF02575">
    <property type="entry name" value="YbaB_DNA_bd"/>
    <property type="match status" value="1"/>
</dbReference>
<dbReference type="SUPFAM" id="SSF82607">
    <property type="entry name" value="YbaB-like"/>
    <property type="match status" value="1"/>
</dbReference>
<comment type="caution">
    <text evidence="2">The sequence shown here is derived from an EMBL/GenBank/DDBJ whole genome shotgun (WGS) entry which is preliminary data.</text>
</comment>
<feature type="region of interest" description="Disordered" evidence="1">
    <location>
        <begin position="89"/>
        <end position="170"/>
    </location>
</feature>
<protein>
    <submittedName>
        <fullName evidence="2">YbaB/EbfC family nucleoid-associated protein</fullName>
    </submittedName>
</protein>
<name>A0A849C2S0_9NOCA</name>
<accession>A0A849C2S0</accession>
<organism evidence="2 3">
    <name type="scientific">Nocardia uniformis</name>
    <dbReference type="NCBI Taxonomy" id="53432"/>
    <lineage>
        <taxon>Bacteria</taxon>
        <taxon>Bacillati</taxon>
        <taxon>Actinomycetota</taxon>
        <taxon>Actinomycetes</taxon>
        <taxon>Mycobacteriales</taxon>
        <taxon>Nocardiaceae</taxon>
        <taxon>Nocardia</taxon>
    </lineage>
</organism>
<reference evidence="2 3" key="1">
    <citation type="submission" date="2020-05" db="EMBL/GenBank/DDBJ databases">
        <title>MicrobeNet Type strains.</title>
        <authorList>
            <person name="Nicholson A.C."/>
        </authorList>
    </citation>
    <scope>NUCLEOTIDE SEQUENCE [LARGE SCALE GENOMIC DNA]</scope>
    <source>
        <strain evidence="2 3">JCM 3224</strain>
    </source>
</reference>
<evidence type="ECO:0000313" key="2">
    <source>
        <dbReference type="EMBL" id="NNH71856.1"/>
    </source>
</evidence>
<keyword evidence="3" id="KW-1185">Reference proteome</keyword>